<evidence type="ECO:0000313" key="3">
    <source>
        <dbReference type="Proteomes" id="UP001597304"/>
    </source>
</evidence>
<reference evidence="3" key="1">
    <citation type="journal article" date="2019" name="Int. J. Syst. Evol. Microbiol.">
        <title>The Global Catalogue of Microorganisms (GCM) 10K type strain sequencing project: providing services to taxonomists for standard genome sequencing and annotation.</title>
        <authorList>
            <consortium name="The Broad Institute Genomics Platform"/>
            <consortium name="The Broad Institute Genome Sequencing Center for Infectious Disease"/>
            <person name="Wu L."/>
            <person name="Ma J."/>
        </authorList>
    </citation>
    <scope>NUCLEOTIDE SEQUENCE [LARGE SCALE GENOMIC DNA]</scope>
    <source>
        <strain evidence="3">LMG 29247</strain>
    </source>
</reference>
<gene>
    <name evidence="2" type="ORF">ACFSF0_07775</name>
</gene>
<proteinExistence type="predicted"/>
<feature type="signal peptide" evidence="1">
    <location>
        <begin position="1"/>
        <end position="22"/>
    </location>
</feature>
<organism evidence="2 3">
    <name type="scientific">Ottowia flava</name>
    <dbReference type="NCBI Taxonomy" id="2675430"/>
    <lineage>
        <taxon>Bacteria</taxon>
        <taxon>Pseudomonadati</taxon>
        <taxon>Pseudomonadota</taxon>
        <taxon>Betaproteobacteria</taxon>
        <taxon>Burkholderiales</taxon>
        <taxon>Comamonadaceae</taxon>
        <taxon>Ottowia</taxon>
    </lineage>
</organism>
<evidence type="ECO:0000256" key="1">
    <source>
        <dbReference type="SAM" id="SignalP"/>
    </source>
</evidence>
<name>A0ABW4KUR9_9BURK</name>
<accession>A0ABW4KUR9</accession>
<comment type="caution">
    <text evidence="2">The sequence shown here is derived from an EMBL/GenBank/DDBJ whole genome shotgun (WGS) entry which is preliminary data.</text>
</comment>
<keyword evidence="3" id="KW-1185">Reference proteome</keyword>
<keyword evidence="1" id="KW-0732">Signal</keyword>
<dbReference type="EMBL" id="JBHUEJ010000016">
    <property type="protein sequence ID" value="MFD1710501.1"/>
    <property type="molecule type" value="Genomic_DNA"/>
</dbReference>
<dbReference type="Pfam" id="PF09916">
    <property type="entry name" value="DUF2145"/>
    <property type="match status" value="1"/>
</dbReference>
<dbReference type="InterPro" id="IPR014547">
    <property type="entry name" value="UCP028477"/>
</dbReference>
<evidence type="ECO:0000313" key="2">
    <source>
        <dbReference type="EMBL" id="MFD1710501.1"/>
    </source>
</evidence>
<dbReference type="RefSeq" id="WP_147912628.1">
    <property type="nucleotide sequence ID" value="NZ_JBHUEJ010000016.1"/>
</dbReference>
<protein>
    <submittedName>
        <fullName evidence="2">DUF2145 domain-containing protein</fullName>
    </submittedName>
</protein>
<dbReference type="Proteomes" id="UP001597304">
    <property type="component" value="Unassembled WGS sequence"/>
</dbReference>
<sequence length="267" mass="29663">MQKQTLLTVAAALALTAGAAQAGRRCDVAKPTAPVIERGLGLAQRTAAELDQAYARDGTRVVLLARAGQDLTRYGQQWSHVGWAYRTPQGAWRVVHKLNSCGSDQSVVMRQGLGEFFLDDLWRYQASWRAAPRAWQDALWQLLQDNRRAVALHERRYNMVSYAWGTRYQQSNQWAIETLALAADPQVHQRVQAQAWLRLKDYRPATLRVGALTRLGGRITAGNIAFDDHPSAQRFADRIETVTADSVLAWLDRLSAAAAPKGGGMTI</sequence>
<feature type="chain" id="PRO_5046676056" evidence="1">
    <location>
        <begin position="23"/>
        <end position="267"/>
    </location>
</feature>